<dbReference type="OrthoDB" id="19159at2759"/>
<dbReference type="AlphaFoldDB" id="A0A427XN93"/>
<dbReference type="GO" id="GO:0001100">
    <property type="term" value="P:negative regulation of exit from mitosis"/>
    <property type="evidence" value="ECO:0007669"/>
    <property type="project" value="InterPro"/>
</dbReference>
<name>A0A427XN93_9TREE</name>
<dbReference type="STRING" id="105984.A0A427XN93"/>
<dbReference type="GO" id="GO:0044732">
    <property type="term" value="C:mitotic spindle pole body"/>
    <property type="evidence" value="ECO:0007669"/>
    <property type="project" value="TreeGrafter"/>
</dbReference>
<feature type="region of interest" description="Disordered" evidence="1">
    <location>
        <begin position="308"/>
        <end position="380"/>
    </location>
</feature>
<reference evidence="2 3" key="1">
    <citation type="submission" date="2018-11" db="EMBL/GenBank/DDBJ databases">
        <title>Genome sequence of Apiotrichum porosum DSM 27194.</title>
        <authorList>
            <person name="Aliyu H."/>
            <person name="Gorte O."/>
            <person name="Ochsenreither K."/>
        </authorList>
    </citation>
    <scope>NUCLEOTIDE SEQUENCE [LARGE SCALE GENOMIC DNA]</scope>
    <source>
        <strain evidence="2 3">DSM 27194</strain>
    </source>
</reference>
<dbReference type="GO" id="GO:1990334">
    <property type="term" value="C:Bfa1-Bub2 complex"/>
    <property type="evidence" value="ECO:0007669"/>
    <property type="project" value="InterPro"/>
</dbReference>
<feature type="compositionally biased region" description="Acidic residues" evidence="1">
    <location>
        <begin position="73"/>
        <end position="86"/>
    </location>
</feature>
<feature type="compositionally biased region" description="Basic and acidic residues" evidence="1">
    <location>
        <begin position="362"/>
        <end position="374"/>
    </location>
</feature>
<feature type="compositionally biased region" description="Polar residues" evidence="1">
    <location>
        <begin position="320"/>
        <end position="336"/>
    </location>
</feature>
<evidence type="ECO:0000256" key="1">
    <source>
        <dbReference type="SAM" id="MobiDB-lite"/>
    </source>
</evidence>
<feature type="region of interest" description="Disordered" evidence="1">
    <location>
        <begin position="407"/>
        <end position="744"/>
    </location>
</feature>
<feature type="compositionally biased region" description="Low complexity" evidence="1">
    <location>
        <begin position="22"/>
        <end position="54"/>
    </location>
</feature>
<evidence type="ECO:0000313" key="3">
    <source>
        <dbReference type="Proteomes" id="UP000279236"/>
    </source>
</evidence>
<keyword evidence="3" id="KW-1185">Reference proteome</keyword>
<feature type="compositionally biased region" description="Basic residues" evidence="1">
    <location>
        <begin position="734"/>
        <end position="743"/>
    </location>
</feature>
<dbReference type="EMBL" id="RSCE01000008">
    <property type="protein sequence ID" value="RSH80375.1"/>
    <property type="molecule type" value="Genomic_DNA"/>
</dbReference>
<feature type="compositionally biased region" description="Polar residues" evidence="1">
    <location>
        <begin position="638"/>
        <end position="653"/>
    </location>
</feature>
<comment type="caution">
    <text evidence="2">The sequence shown here is derived from an EMBL/GenBank/DDBJ whole genome shotgun (WGS) entry which is preliminary data.</text>
</comment>
<proteinExistence type="predicted"/>
<feature type="compositionally biased region" description="Low complexity" evidence="1">
    <location>
        <begin position="101"/>
        <end position="145"/>
    </location>
</feature>
<feature type="compositionally biased region" description="Basic and acidic residues" evidence="1">
    <location>
        <begin position="472"/>
        <end position="487"/>
    </location>
</feature>
<sequence length="970" mass="105156">MPIPPPGGHAAPSDDWSEDPSFDLGSDKSFSSSGGSPSSLSSSRNSLSGRVSGSPLRQMHNKMSLFIKPLPERDDEDDDFDFDDLPDAFPTPSNTIKGPLSALVAASSTASSSTPKASSRTTSGGSSSSLRSLTATVVGQGPTGVGTITRLGAATKRVSGGGLPMGSVRARAKAIEKAWEADVDFSSVPAEPRLKKLSLSPGRAKPMPDANALDALGFDLDDEDQDTLRAGATIKAMLPPPRRREGSGTAYDTIKAPPPPPAAATPVGTIKGPRAPPPPLKLEEDDLEDDLVLPLNLTNLTLATQSSAQPRVLRPRASMASVTTDWDSPSTASTSGRKAGAFWGDESPGHRTSETSMTSVSDEPHEKSSIKHDDMDDDDEGFEADLVIPDMSLFAARRTNVLNSILDRKRKQQYAPPPPPERQRTETARGDDSFEDGLVFDNPRSDLSSRRLEKEKTRRSMRTVPVPFTLGAERKQRTVSGDRERLGRQSPTPNVTSRAGGASLGHTTGLRNVSGGAPTPREPGGALRTRPESPLVVTREIHRAQSRPRLISGGDMPPPPVPSSSTAPSSARPEPTTPSRLRTQKSFHYLPPSPSPSVVRKQSLASLQDAYAGGHQRADAEPPHHLDPHPHTGPQLRQMYSTSRLTMPTSSSLAKMRPPIHNSFPRAGEATRPRSRMEATRRTKQWGDGTELEGIEDLRVDTSSTPASARPRKSLENKSPVSTLRGEPSELRKKTMSSKRRPRQPAMLIKNLGAVDKRKVVGDMTWNPQTLRWEGNEAILRDFDVVASSTRPALIAHYTGSSLGSPLTTAPSSVRIVGDMKFDPEKMCWVSLRPPEEDEPDPFEGMADDEDEDHLRGTISRAPGRKLVSIGLSSAHGSAVTGSALSQRFVSDTSHSIANSTASWEERTLPQLGTEIPPELWAECKEAEDRHRREMRGWTLRPAQSTSDLRDRERREEKRLWEVRNLALRS</sequence>
<protein>
    <submittedName>
        <fullName evidence="2">Uncharacterized protein</fullName>
    </submittedName>
</protein>
<dbReference type="RefSeq" id="XP_028475322.1">
    <property type="nucleotide sequence ID" value="XM_028624250.1"/>
</dbReference>
<feature type="compositionally biased region" description="Basic and acidic residues" evidence="1">
    <location>
        <begin position="443"/>
        <end position="458"/>
    </location>
</feature>
<accession>A0A427XN93</accession>
<dbReference type="PANTHER" id="PTHR35140:SF1">
    <property type="entry name" value="MITOTIC CHECK POINT PROTEIN BFA1"/>
    <property type="match status" value="1"/>
</dbReference>
<feature type="compositionally biased region" description="Basic and acidic residues" evidence="1">
    <location>
        <begin position="669"/>
        <end position="681"/>
    </location>
</feature>
<feature type="compositionally biased region" description="Basic and acidic residues" evidence="1">
    <location>
        <begin position="421"/>
        <end position="432"/>
    </location>
</feature>
<feature type="region of interest" description="Disordered" evidence="1">
    <location>
        <begin position="1"/>
        <end position="145"/>
    </location>
</feature>
<feature type="region of interest" description="Disordered" evidence="1">
    <location>
        <begin position="932"/>
        <end position="955"/>
    </location>
</feature>
<feature type="compositionally biased region" description="Basic and acidic residues" evidence="1">
    <location>
        <begin position="616"/>
        <end position="630"/>
    </location>
</feature>
<gene>
    <name evidence="2" type="ORF">EHS24_008951</name>
</gene>
<dbReference type="PANTHER" id="PTHR35140">
    <property type="entry name" value="MITOTIC CHECK POINT PROTEIN BFA1"/>
    <property type="match status" value="1"/>
</dbReference>
<dbReference type="InterPro" id="IPR034586">
    <property type="entry name" value="Bfa1/Byr4"/>
</dbReference>
<dbReference type="GeneID" id="39593494"/>
<feature type="region of interest" description="Disordered" evidence="1">
    <location>
        <begin position="232"/>
        <end position="287"/>
    </location>
</feature>
<organism evidence="2 3">
    <name type="scientific">Apiotrichum porosum</name>
    <dbReference type="NCBI Taxonomy" id="105984"/>
    <lineage>
        <taxon>Eukaryota</taxon>
        <taxon>Fungi</taxon>
        <taxon>Dikarya</taxon>
        <taxon>Basidiomycota</taxon>
        <taxon>Agaricomycotina</taxon>
        <taxon>Tremellomycetes</taxon>
        <taxon>Trichosporonales</taxon>
        <taxon>Trichosporonaceae</taxon>
        <taxon>Apiotrichum</taxon>
    </lineage>
</organism>
<dbReference type="GO" id="GO:0005096">
    <property type="term" value="F:GTPase activator activity"/>
    <property type="evidence" value="ECO:0007669"/>
    <property type="project" value="InterPro"/>
</dbReference>
<dbReference type="Proteomes" id="UP000279236">
    <property type="component" value="Unassembled WGS sequence"/>
</dbReference>
<evidence type="ECO:0000313" key="2">
    <source>
        <dbReference type="EMBL" id="RSH80375.1"/>
    </source>
</evidence>
<feature type="compositionally biased region" description="Low complexity" evidence="1">
    <location>
        <begin position="563"/>
        <end position="580"/>
    </location>
</feature>